<sequence length="138" mass="15524">MDSINEISPPHEAPHVGLFPKRPQLQLKGQEYVQPPEFSNDVAKDSSTILSSITGFINEVEPAPILGVSGGMEEEEELTIESPVLSMDKLQEDLQDMMIFMKEVLDQVQLIYLIGLNWNNILLNQSMSIDKNITKKQI</sequence>
<evidence type="ECO:0000313" key="2">
    <source>
        <dbReference type="Proteomes" id="UP000053776"/>
    </source>
</evidence>
<dbReference type="AlphaFoldDB" id="A0A0J9TB36"/>
<accession>A0A0J9TB36</accession>
<proteinExistence type="predicted"/>
<dbReference type="EMBL" id="KQ235069">
    <property type="protein sequence ID" value="KMZ92299.1"/>
    <property type="molecule type" value="Genomic_DNA"/>
</dbReference>
<protein>
    <submittedName>
        <fullName evidence="1">Uncharacterized protein</fullName>
    </submittedName>
</protein>
<evidence type="ECO:0000313" key="1">
    <source>
        <dbReference type="EMBL" id="KMZ92299.1"/>
    </source>
</evidence>
<dbReference type="Proteomes" id="UP000053776">
    <property type="component" value="Unassembled WGS sequence"/>
</dbReference>
<gene>
    <name evidence="1" type="ORF">PVMG_03654</name>
</gene>
<name>A0A0J9TB36_PLAVI</name>
<reference evidence="1 2" key="1">
    <citation type="submission" date="2011-08" db="EMBL/GenBank/DDBJ databases">
        <title>The Genome Sequence of Plasmodium vivax Mauritania I.</title>
        <authorList>
            <consortium name="The Broad Institute Genome Sequencing Platform"/>
            <consortium name="The Broad Institute Genome Sequencing Center for Infectious Disease"/>
            <person name="Neafsey D."/>
            <person name="Carlton J."/>
            <person name="Barnwell J."/>
            <person name="Collins W."/>
            <person name="Escalante A."/>
            <person name="Mullikin J."/>
            <person name="Saul A."/>
            <person name="Guigo R."/>
            <person name="Camara F."/>
            <person name="Young S.K."/>
            <person name="Zeng Q."/>
            <person name="Gargeya S."/>
            <person name="Fitzgerald M."/>
            <person name="Haas B."/>
            <person name="Abouelleil A."/>
            <person name="Alvarado L."/>
            <person name="Arachchi H.M."/>
            <person name="Berlin A."/>
            <person name="Brown A."/>
            <person name="Chapman S.B."/>
            <person name="Chen Z."/>
            <person name="Dunbar C."/>
            <person name="Freedman E."/>
            <person name="Gearin G."/>
            <person name="Gellesch M."/>
            <person name="Goldberg J."/>
            <person name="Griggs A."/>
            <person name="Gujja S."/>
            <person name="Heiman D."/>
            <person name="Howarth C."/>
            <person name="Larson L."/>
            <person name="Lui A."/>
            <person name="MacDonald P.J.P."/>
            <person name="Montmayeur A."/>
            <person name="Murphy C."/>
            <person name="Neiman D."/>
            <person name="Pearson M."/>
            <person name="Priest M."/>
            <person name="Roberts A."/>
            <person name="Saif S."/>
            <person name="Shea T."/>
            <person name="Shenoy N."/>
            <person name="Sisk P."/>
            <person name="Stolte C."/>
            <person name="Sykes S."/>
            <person name="Wortman J."/>
            <person name="Nusbaum C."/>
            <person name="Birren B."/>
        </authorList>
    </citation>
    <scope>NUCLEOTIDE SEQUENCE [LARGE SCALE GENOMIC DNA]</scope>
    <source>
        <strain evidence="1 2">Mauritania I</strain>
    </source>
</reference>
<dbReference type="OrthoDB" id="10414183at2759"/>
<organism evidence="1 2">
    <name type="scientific">Plasmodium vivax Mauritania I</name>
    <dbReference type="NCBI Taxonomy" id="1035515"/>
    <lineage>
        <taxon>Eukaryota</taxon>
        <taxon>Sar</taxon>
        <taxon>Alveolata</taxon>
        <taxon>Apicomplexa</taxon>
        <taxon>Aconoidasida</taxon>
        <taxon>Haemosporida</taxon>
        <taxon>Plasmodiidae</taxon>
        <taxon>Plasmodium</taxon>
        <taxon>Plasmodium (Plasmodium)</taxon>
    </lineage>
</organism>